<feature type="region of interest" description="Disordered" evidence="5">
    <location>
        <begin position="1"/>
        <end position="30"/>
    </location>
</feature>
<organism evidence="7">
    <name type="scientific">Physcomitrium patens</name>
    <name type="common">Spreading-leaved earth moss</name>
    <name type="synonym">Physcomitrella patens</name>
    <dbReference type="NCBI Taxonomy" id="3218"/>
    <lineage>
        <taxon>Eukaryota</taxon>
        <taxon>Viridiplantae</taxon>
        <taxon>Streptophyta</taxon>
        <taxon>Embryophyta</taxon>
        <taxon>Bryophyta</taxon>
        <taxon>Bryophytina</taxon>
        <taxon>Bryopsida</taxon>
        <taxon>Funariidae</taxon>
        <taxon>Funariales</taxon>
        <taxon>Funariaceae</taxon>
        <taxon>Physcomitrium</taxon>
    </lineage>
</organism>
<feature type="active site" description="Proton acceptor" evidence="3">
    <location>
        <position position="236"/>
    </location>
</feature>
<name>A0A2K1K891_PHYPA</name>
<dbReference type="AlphaFoldDB" id="A0A2K1K891"/>
<feature type="short sequence motif" description="GXGXXG" evidence="3">
    <location>
        <begin position="46"/>
        <end position="51"/>
    </location>
</feature>
<dbReference type="GO" id="GO:0047372">
    <property type="term" value="F:monoacylglycerol lipase activity"/>
    <property type="evidence" value="ECO:0000318"/>
    <property type="project" value="GO_Central"/>
</dbReference>
<keyword evidence="3 4" id="KW-0442">Lipid degradation</keyword>
<reference evidence="7 9" key="2">
    <citation type="journal article" date="2018" name="Plant J.">
        <title>The Physcomitrella patens chromosome-scale assembly reveals moss genome structure and evolution.</title>
        <authorList>
            <person name="Lang D."/>
            <person name="Ullrich K.K."/>
            <person name="Murat F."/>
            <person name="Fuchs J."/>
            <person name="Jenkins J."/>
            <person name="Haas F.B."/>
            <person name="Piednoel M."/>
            <person name="Gundlach H."/>
            <person name="Van Bel M."/>
            <person name="Meyberg R."/>
            <person name="Vives C."/>
            <person name="Morata J."/>
            <person name="Symeonidi A."/>
            <person name="Hiss M."/>
            <person name="Muchero W."/>
            <person name="Kamisugi Y."/>
            <person name="Saleh O."/>
            <person name="Blanc G."/>
            <person name="Decker E.L."/>
            <person name="van Gessel N."/>
            <person name="Grimwood J."/>
            <person name="Hayes R.D."/>
            <person name="Graham S.W."/>
            <person name="Gunter L.E."/>
            <person name="McDaniel S.F."/>
            <person name="Hoernstein S.N.W."/>
            <person name="Larsson A."/>
            <person name="Li F.W."/>
            <person name="Perroud P.F."/>
            <person name="Phillips J."/>
            <person name="Ranjan P."/>
            <person name="Rokshar D.S."/>
            <person name="Rothfels C.J."/>
            <person name="Schneider L."/>
            <person name="Shu S."/>
            <person name="Stevenson D.W."/>
            <person name="Thummler F."/>
            <person name="Tillich M."/>
            <person name="Villarreal Aguilar J.C."/>
            <person name="Widiez T."/>
            <person name="Wong G.K."/>
            <person name="Wymore A."/>
            <person name="Zhang Y."/>
            <person name="Zimmer A.D."/>
            <person name="Quatrano R.S."/>
            <person name="Mayer K.F.X."/>
            <person name="Goodstein D."/>
            <person name="Casacuberta J.M."/>
            <person name="Vandepoele K."/>
            <person name="Reski R."/>
            <person name="Cuming A.C."/>
            <person name="Tuskan G.A."/>
            <person name="Maumus F."/>
            <person name="Salse J."/>
            <person name="Schmutz J."/>
            <person name="Rensing S.A."/>
        </authorList>
    </citation>
    <scope>NUCLEOTIDE SEQUENCE [LARGE SCALE GENOMIC DNA]</scope>
    <source>
        <strain evidence="8 9">cv. Gransden 2004</strain>
    </source>
</reference>
<dbReference type="Gramene" id="Pp3c8_21400V3.1">
    <property type="protein sequence ID" value="Pp3c8_21400V3.1"/>
    <property type="gene ID" value="Pp3c8_21400"/>
</dbReference>
<comment type="function">
    <text evidence="4">Lipolytic acyl hydrolase (LAH).</text>
</comment>
<evidence type="ECO:0000313" key="7">
    <source>
        <dbReference type="EMBL" id="PNR49991.1"/>
    </source>
</evidence>
<reference evidence="8" key="3">
    <citation type="submission" date="2020-12" db="UniProtKB">
        <authorList>
            <consortium name="EnsemblPlants"/>
        </authorList>
    </citation>
    <scope>IDENTIFICATION</scope>
</reference>
<dbReference type="Gramene" id="Pp3c8_21400V3.3">
    <property type="protein sequence ID" value="Pp3c8_21400V3.3"/>
    <property type="gene ID" value="Pp3c8_21400"/>
</dbReference>
<dbReference type="PROSITE" id="PS51635">
    <property type="entry name" value="PNPLA"/>
    <property type="match status" value="1"/>
</dbReference>
<dbReference type="EC" id="3.1.1.-" evidence="4"/>
<dbReference type="OMA" id="RRHANHY"/>
<feature type="short sequence motif" description="DGA/G" evidence="3">
    <location>
        <begin position="236"/>
        <end position="238"/>
    </location>
</feature>
<evidence type="ECO:0000259" key="6">
    <source>
        <dbReference type="PROSITE" id="PS51635"/>
    </source>
</evidence>
<keyword evidence="3 4" id="KW-0378">Hydrolase</keyword>
<dbReference type="PaxDb" id="3218-PP1S134_27V6.1"/>
<feature type="domain" description="PNPLA" evidence="6">
    <location>
        <begin position="42"/>
        <end position="249"/>
    </location>
</feature>
<sequence length="414" mass="46155">MEHKASVSTQDDSGVRIDKSAQQSDRGDCQPKGVLGRKKCILSLDGGGVRGLIECVILERLEFHLQNLEGQNVRIADYFDEIAGTSTGGLIACILVVPDPVTKRPKHTAKDAINFYLQNSPKIFPKKSGLLSSLRSLITRLTGPKYKSAPLETILKEVVGDLKLTETVKPIIIPSYDINYQSSVLFSTTQAISKQIPDCFIRDVCRATTAAPTYFAPYYYTSITDEGERIEFNLVDGGVAANNPAFIAVSELLKTQAVQNEEEMKYEDLLVLSLGTGRTTVSYAAKNAAKWGTLSWIYNNGNVPLLDMLLLASQDIVDYNMSNTFYEQCSHDNYLRIQTEELEESQMQLDNSSQSNLQSLIATARKLLQSKAQMRNRFGQFVPDPRWTIYDAALSQFASWLVRERNARNPPQSL</sequence>
<comment type="domain">
    <text evidence="4">The nitrogen atoms of the two glycine residues in the GGXR motif define the oxyanion hole, and stabilize the oxyanion that forms during the nucleophilic attack by the catalytic serine during substrate cleavage.</text>
</comment>
<dbReference type="InterPro" id="IPR002641">
    <property type="entry name" value="PNPLA_dom"/>
</dbReference>
<dbReference type="EnsemblPlants" id="Pp3c8_21400V3.1">
    <property type="protein sequence ID" value="Pp3c8_21400V3.1"/>
    <property type="gene ID" value="Pp3c8_21400"/>
</dbReference>
<dbReference type="GO" id="GO:0016042">
    <property type="term" value="P:lipid catabolic process"/>
    <property type="evidence" value="ECO:0007669"/>
    <property type="project" value="UniProtKB-UniRule"/>
</dbReference>
<evidence type="ECO:0000256" key="5">
    <source>
        <dbReference type="SAM" id="MobiDB-lite"/>
    </source>
</evidence>
<dbReference type="Proteomes" id="UP000006727">
    <property type="component" value="Chromosome 8"/>
</dbReference>
<gene>
    <name evidence="8" type="primary">LOC112285556</name>
    <name evidence="7" type="ORF">PHYPA_011888</name>
</gene>
<comment type="similarity">
    <text evidence="1 4">Belongs to the patatin family.</text>
</comment>
<dbReference type="KEGG" id="ppp:112285556"/>
<feature type="compositionally biased region" description="Polar residues" evidence="5">
    <location>
        <begin position="1"/>
        <end position="12"/>
    </location>
</feature>
<dbReference type="GO" id="GO:0004620">
    <property type="term" value="F:phospholipase activity"/>
    <property type="evidence" value="ECO:0000318"/>
    <property type="project" value="GO_Central"/>
</dbReference>
<reference evidence="7 9" key="1">
    <citation type="journal article" date="2008" name="Science">
        <title>The Physcomitrella genome reveals evolutionary insights into the conquest of land by plants.</title>
        <authorList>
            <person name="Rensing S."/>
            <person name="Lang D."/>
            <person name="Zimmer A."/>
            <person name="Terry A."/>
            <person name="Salamov A."/>
            <person name="Shapiro H."/>
            <person name="Nishiyama T."/>
            <person name="Perroud P.-F."/>
            <person name="Lindquist E."/>
            <person name="Kamisugi Y."/>
            <person name="Tanahashi T."/>
            <person name="Sakakibara K."/>
            <person name="Fujita T."/>
            <person name="Oishi K."/>
            <person name="Shin-I T."/>
            <person name="Kuroki Y."/>
            <person name="Toyoda A."/>
            <person name="Suzuki Y."/>
            <person name="Hashimoto A."/>
            <person name="Yamaguchi K."/>
            <person name="Sugano A."/>
            <person name="Kohara Y."/>
            <person name="Fujiyama A."/>
            <person name="Anterola A."/>
            <person name="Aoki S."/>
            <person name="Ashton N."/>
            <person name="Barbazuk W.B."/>
            <person name="Barker E."/>
            <person name="Bennetzen J."/>
            <person name="Bezanilla M."/>
            <person name="Blankenship R."/>
            <person name="Cho S.H."/>
            <person name="Dutcher S."/>
            <person name="Estelle M."/>
            <person name="Fawcett J.A."/>
            <person name="Gundlach H."/>
            <person name="Hanada K."/>
            <person name="Heyl A."/>
            <person name="Hicks K.A."/>
            <person name="Hugh J."/>
            <person name="Lohr M."/>
            <person name="Mayer K."/>
            <person name="Melkozernov A."/>
            <person name="Murata T."/>
            <person name="Nelson D."/>
            <person name="Pils B."/>
            <person name="Prigge M."/>
            <person name="Reiss B."/>
            <person name="Renner T."/>
            <person name="Rombauts S."/>
            <person name="Rushton P."/>
            <person name="Sanderfoot A."/>
            <person name="Schween G."/>
            <person name="Shiu S.-H."/>
            <person name="Stueber K."/>
            <person name="Theodoulou F.L."/>
            <person name="Tu H."/>
            <person name="Van de Peer Y."/>
            <person name="Verrier P.J."/>
            <person name="Waters E."/>
            <person name="Wood A."/>
            <person name="Yang L."/>
            <person name="Cove D."/>
            <person name="Cuming A."/>
            <person name="Hasebe M."/>
            <person name="Lucas S."/>
            <person name="Mishler D.B."/>
            <person name="Reski R."/>
            <person name="Grigoriev I."/>
            <person name="Quatrano R.S."/>
            <person name="Boore J.L."/>
        </authorList>
    </citation>
    <scope>NUCLEOTIDE SEQUENCE [LARGE SCALE GENOMIC DNA]</scope>
    <source>
        <strain evidence="8 9">cv. Gransden 2004</strain>
    </source>
</reference>
<dbReference type="RefSeq" id="XP_024382237.1">
    <property type="nucleotide sequence ID" value="XM_024526469.2"/>
</dbReference>
<evidence type="ECO:0000256" key="3">
    <source>
        <dbReference type="PROSITE-ProRule" id="PRU01161"/>
    </source>
</evidence>
<feature type="short sequence motif" description="GXSXG" evidence="3">
    <location>
        <begin position="84"/>
        <end position="88"/>
    </location>
</feature>
<dbReference type="SUPFAM" id="SSF52151">
    <property type="entry name" value="FabD/lysophospholipase-like"/>
    <property type="match status" value="1"/>
</dbReference>
<dbReference type="PANTHER" id="PTHR32176">
    <property type="entry name" value="XYLOSE ISOMERASE"/>
    <property type="match status" value="1"/>
</dbReference>
<keyword evidence="9" id="KW-1185">Reference proteome</keyword>
<dbReference type="GeneID" id="112285556"/>
<feature type="active site" description="Nucleophile" evidence="3">
    <location>
        <position position="86"/>
    </location>
</feature>
<evidence type="ECO:0000256" key="2">
    <source>
        <dbReference type="ARBA" id="ARBA00023098"/>
    </source>
</evidence>
<dbReference type="EnsemblPlants" id="Pp3c8_21400V3.2">
    <property type="protein sequence ID" value="Pp3c8_21400V3.2"/>
    <property type="gene ID" value="Pp3c8_21400"/>
</dbReference>
<evidence type="ECO:0000256" key="4">
    <source>
        <dbReference type="RuleBase" id="RU361262"/>
    </source>
</evidence>
<evidence type="ECO:0000256" key="1">
    <source>
        <dbReference type="ARBA" id="ARBA00010240"/>
    </source>
</evidence>
<protein>
    <recommendedName>
        <fullName evidence="4">Patatin</fullName>
        <ecNumber evidence="4">3.1.1.-</ecNumber>
    </recommendedName>
</protein>
<keyword evidence="2 3" id="KW-0443">Lipid metabolism</keyword>
<dbReference type="InterPro" id="IPR016035">
    <property type="entry name" value="Acyl_Trfase/lysoPLipase"/>
</dbReference>
<evidence type="ECO:0000313" key="8">
    <source>
        <dbReference type="EnsemblPlants" id="Pp3c8_21400V3.1"/>
    </source>
</evidence>
<dbReference type="Gramene" id="Pp3c8_21400V3.2">
    <property type="protein sequence ID" value="Pp3c8_21400V3.2"/>
    <property type="gene ID" value="Pp3c8_21400"/>
</dbReference>
<dbReference type="EMBL" id="ABEU02000008">
    <property type="protein sequence ID" value="PNR49991.1"/>
    <property type="molecule type" value="Genomic_DNA"/>
</dbReference>
<dbReference type="EnsemblPlants" id="Pp3c8_21400V3.3">
    <property type="protein sequence ID" value="Pp3c8_21400V3.3"/>
    <property type="gene ID" value="Pp3c8_21400"/>
</dbReference>
<feature type="compositionally biased region" description="Basic and acidic residues" evidence="5">
    <location>
        <begin position="13"/>
        <end position="29"/>
    </location>
</feature>
<dbReference type="OrthoDB" id="1658288at2759"/>
<evidence type="ECO:0000313" key="9">
    <source>
        <dbReference type="Proteomes" id="UP000006727"/>
    </source>
</evidence>
<dbReference type="Pfam" id="PF01734">
    <property type="entry name" value="Patatin"/>
    <property type="match status" value="1"/>
</dbReference>
<dbReference type="PANTHER" id="PTHR32176:SF92">
    <property type="entry name" value="XYLOSE ISOMERASE"/>
    <property type="match status" value="1"/>
</dbReference>
<accession>A0A2K1K891</accession>
<proteinExistence type="inferred from homology"/>
<dbReference type="Gene3D" id="3.40.1090.10">
    <property type="entry name" value="Cytosolic phospholipase A2 catalytic domain"/>
    <property type="match status" value="1"/>
</dbReference>